<keyword evidence="2" id="KW-1185">Reference proteome</keyword>
<comment type="caution">
    <text evidence="1">The sequence shown here is derived from an EMBL/GenBank/DDBJ whole genome shotgun (WGS) entry which is preliminary data.</text>
</comment>
<protein>
    <submittedName>
        <fullName evidence="1">12028_t:CDS:1</fullName>
    </submittedName>
</protein>
<proteinExistence type="predicted"/>
<feature type="non-terminal residue" evidence="1">
    <location>
        <position position="1"/>
    </location>
</feature>
<dbReference type="EMBL" id="CAJVQC010034591">
    <property type="protein sequence ID" value="CAG8756768.1"/>
    <property type="molecule type" value="Genomic_DNA"/>
</dbReference>
<dbReference type="Proteomes" id="UP000789920">
    <property type="component" value="Unassembled WGS sequence"/>
</dbReference>
<reference evidence="1" key="1">
    <citation type="submission" date="2021-06" db="EMBL/GenBank/DDBJ databases">
        <authorList>
            <person name="Kallberg Y."/>
            <person name="Tangrot J."/>
            <person name="Rosling A."/>
        </authorList>
    </citation>
    <scope>NUCLEOTIDE SEQUENCE</scope>
    <source>
        <strain evidence="1">MA461A</strain>
    </source>
</reference>
<accession>A0ACA9QPS9</accession>
<sequence>WFKDKVNLDTRDYGQKFKETYNTELEDICQKIHNSKSYEDIKMFVNNYIAQIDGIDGVDYQLNDKDNSIAENFTLFREIIENVLNTEKNNISKGSGRYRLKNELLLNLSDDKLIMEKLGCTESCYCHQPRGLGGTHYLETNKLVAASCHERINKNGIRFNGLNKEWGDVKSQDFPNWSFESHYSNWNFESHYMSAFDNLMRWFFRMLHKDLAKSQELNAADESELEKKWLFKK</sequence>
<name>A0ACA9QPS9_9GLOM</name>
<evidence type="ECO:0000313" key="2">
    <source>
        <dbReference type="Proteomes" id="UP000789920"/>
    </source>
</evidence>
<organism evidence="1 2">
    <name type="scientific">Racocetra persica</name>
    <dbReference type="NCBI Taxonomy" id="160502"/>
    <lineage>
        <taxon>Eukaryota</taxon>
        <taxon>Fungi</taxon>
        <taxon>Fungi incertae sedis</taxon>
        <taxon>Mucoromycota</taxon>
        <taxon>Glomeromycotina</taxon>
        <taxon>Glomeromycetes</taxon>
        <taxon>Diversisporales</taxon>
        <taxon>Gigasporaceae</taxon>
        <taxon>Racocetra</taxon>
    </lineage>
</organism>
<evidence type="ECO:0000313" key="1">
    <source>
        <dbReference type="EMBL" id="CAG8756768.1"/>
    </source>
</evidence>
<gene>
    <name evidence="1" type="ORF">RPERSI_LOCUS14762</name>
</gene>